<dbReference type="SUPFAM" id="SSF81383">
    <property type="entry name" value="F-box domain"/>
    <property type="match status" value="1"/>
</dbReference>
<name>A0A427XKB8_9TREE</name>
<feature type="domain" description="F-box" evidence="2">
    <location>
        <begin position="27"/>
        <end position="73"/>
    </location>
</feature>
<dbReference type="Gene3D" id="1.20.1280.50">
    <property type="match status" value="1"/>
</dbReference>
<feature type="region of interest" description="Disordered" evidence="1">
    <location>
        <begin position="335"/>
        <end position="387"/>
    </location>
</feature>
<dbReference type="AlphaFoldDB" id="A0A427XKB8"/>
<dbReference type="InterPro" id="IPR036047">
    <property type="entry name" value="F-box-like_dom_sf"/>
</dbReference>
<gene>
    <name evidence="3" type="ORF">EHS24_001318</name>
</gene>
<dbReference type="InterPro" id="IPR032675">
    <property type="entry name" value="LRR_dom_sf"/>
</dbReference>
<comment type="caution">
    <text evidence="3">The sequence shown here is derived from an EMBL/GenBank/DDBJ whole genome shotgun (WGS) entry which is preliminary data.</text>
</comment>
<evidence type="ECO:0000256" key="1">
    <source>
        <dbReference type="SAM" id="MobiDB-lite"/>
    </source>
</evidence>
<dbReference type="PROSITE" id="PS50181">
    <property type="entry name" value="FBOX"/>
    <property type="match status" value="1"/>
</dbReference>
<feature type="compositionally biased region" description="Pro residues" evidence="1">
    <location>
        <begin position="371"/>
        <end position="380"/>
    </location>
</feature>
<protein>
    <recommendedName>
        <fullName evidence="2">F-box domain-containing protein</fullName>
    </recommendedName>
</protein>
<dbReference type="InterPro" id="IPR001810">
    <property type="entry name" value="F-box_dom"/>
</dbReference>
<evidence type="ECO:0000313" key="4">
    <source>
        <dbReference type="Proteomes" id="UP000279236"/>
    </source>
</evidence>
<reference evidence="3 4" key="1">
    <citation type="submission" date="2018-11" db="EMBL/GenBank/DDBJ databases">
        <title>Genome sequence of Apiotrichum porosum DSM 27194.</title>
        <authorList>
            <person name="Aliyu H."/>
            <person name="Gorte O."/>
            <person name="Ochsenreither K."/>
        </authorList>
    </citation>
    <scope>NUCLEOTIDE SEQUENCE [LARGE SCALE GENOMIC DNA]</scope>
    <source>
        <strain evidence="3 4">DSM 27194</strain>
    </source>
</reference>
<dbReference type="EMBL" id="RSCE01000010">
    <property type="protein sequence ID" value="RSH79278.1"/>
    <property type="molecule type" value="Genomic_DNA"/>
</dbReference>
<dbReference type="Proteomes" id="UP000279236">
    <property type="component" value="Unassembled WGS sequence"/>
</dbReference>
<evidence type="ECO:0000313" key="3">
    <source>
        <dbReference type="EMBL" id="RSH79278.1"/>
    </source>
</evidence>
<dbReference type="RefSeq" id="XP_028474425.1">
    <property type="nucleotide sequence ID" value="XM_028617118.1"/>
</dbReference>
<evidence type="ECO:0000259" key="2">
    <source>
        <dbReference type="PROSITE" id="PS50181"/>
    </source>
</evidence>
<dbReference type="GeneID" id="39585861"/>
<sequence length="495" mass="53091">MSTKYTSVDIALRRSGNPLLHPPPAGQCPIARLPDELWLEVLQYLEWEEVLAIRPVSRRVAALALSPPLHRSLTLFHLPLSPLPPVLRERVLPLVRHLALHFAPSPPEWHRRPGRGPHSANSGAHPGTALLSLLQAIPADRLLSLSIPCSSTFMAWDQLAPELKRIGGTLERLNFRRAGLGGHAWAEWMRCIGVNGRGLRELDLGTNAITTLPSDMPWSHLEHLSLHSCYLLPKDKLASFLAALPPSLHTLDLTGLQQLSLDALYAMRVTMDEERTPLSTVKLVGIDHLTRADVRDLERHWEVQRRGSSESCAPPYPIPSTYTFSSPTSAYTPSLGSSLGSSLRSTSSLGSSPGMPQTPGSPDADTDTLYTPPPSPPLSPTPGSSDTTWRFAAMGAAVATPSPIKQLRPTFGFNTRTPPAAASAAAAAGPAVFGGQVGLGLDLLAPLTPPPAPAAAAGKVTIVHSALLESDDEAGYRQFIGEVVDGTLGWDWGQL</sequence>
<dbReference type="Gene3D" id="3.80.10.10">
    <property type="entry name" value="Ribonuclease Inhibitor"/>
    <property type="match status" value="1"/>
</dbReference>
<dbReference type="STRING" id="105984.A0A427XKB8"/>
<proteinExistence type="predicted"/>
<feature type="compositionally biased region" description="Low complexity" evidence="1">
    <location>
        <begin position="335"/>
        <end position="354"/>
    </location>
</feature>
<dbReference type="SUPFAM" id="SSF52047">
    <property type="entry name" value="RNI-like"/>
    <property type="match status" value="1"/>
</dbReference>
<accession>A0A427XKB8</accession>
<keyword evidence="4" id="KW-1185">Reference proteome</keyword>
<organism evidence="3 4">
    <name type="scientific">Apiotrichum porosum</name>
    <dbReference type="NCBI Taxonomy" id="105984"/>
    <lineage>
        <taxon>Eukaryota</taxon>
        <taxon>Fungi</taxon>
        <taxon>Dikarya</taxon>
        <taxon>Basidiomycota</taxon>
        <taxon>Agaricomycotina</taxon>
        <taxon>Tremellomycetes</taxon>
        <taxon>Trichosporonales</taxon>
        <taxon>Trichosporonaceae</taxon>
        <taxon>Apiotrichum</taxon>
    </lineage>
</organism>
<dbReference type="OrthoDB" id="3219396at2759"/>